<dbReference type="EMBL" id="MSFK01000006">
    <property type="protein sequence ID" value="PWY93711.1"/>
    <property type="molecule type" value="Genomic_DNA"/>
</dbReference>
<dbReference type="OrthoDB" id="674604at2759"/>
<dbReference type="RefSeq" id="XP_025470472.1">
    <property type="nucleotide sequence ID" value="XM_025607419.1"/>
</dbReference>
<feature type="non-terminal residue" evidence="2">
    <location>
        <position position="1"/>
    </location>
</feature>
<comment type="caution">
    <text evidence="2">The sequence shown here is derived from an EMBL/GenBank/DDBJ whole genome shotgun (WGS) entry which is preliminary data.</text>
</comment>
<sequence>KSRWFSRGWTLQELIAPKEVHFYNTNWIMIRTKYSAGTLEQLLENITGIPGQCLAQHRSPYSYSVAQRMCWASMRQCKRVEDIAYFLLGIFDVNMPLLYGEGPRAFVRLQEEIMKEIDDHSLFAW</sequence>
<dbReference type="GeneID" id="37109562"/>
<dbReference type="AlphaFoldDB" id="A0A317X6B8"/>
<feature type="domain" description="DUF8212" evidence="1">
    <location>
        <begin position="104"/>
        <end position="125"/>
    </location>
</feature>
<dbReference type="PANTHER" id="PTHR10622">
    <property type="entry name" value="HET DOMAIN-CONTAINING PROTEIN"/>
    <property type="match status" value="1"/>
</dbReference>
<reference evidence="2 3" key="1">
    <citation type="submission" date="2016-12" db="EMBL/GenBank/DDBJ databases">
        <title>The genomes of Aspergillus section Nigri reveals drivers in fungal speciation.</title>
        <authorList>
            <consortium name="DOE Joint Genome Institute"/>
            <person name="Vesth T.C."/>
            <person name="Nybo J."/>
            <person name="Theobald S."/>
            <person name="Brandl J."/>
            <person name="Frisvad J.C."/>
            <person name="Nielsen K.F."/>
            <person name="Lyhne E.K."/>
            <person name="Kogle M.E."/>
            <person name="Kuo A."/>
            <person name="Riley R."/>
            <person name="Clum A."/>
            <person name="Nolan M."/>
            <person name="Lipzen A."/>
            <person name="Salamov A."/>
            <person name="Henrissat B."/>
            <person name="Wiebenga A."/>
            <person name="De Vries R.P."/>
            <person name="Grigoriev I.V."/>
            <person name="Mortensen U.H."/>
            <person name="Andersen M.R."/>
            <person name="Baker S.E."/>
        </authorList>
    </citation>
    <scope>NUCLEOTIDE SEQUENCE [LARGE SCALE GENOMIC DNA]</scope>
    <source>
        <strain evidence="2 3">CBS 115572</strain>
    </source>
</reference>
<keyword evidence="3" id="KW-1185">Reference proteome</keyword>
<gene>
    <name evidence="2" type="ORF">BO94DRAFT_422855</name>
</gene>
<evidence type="ECO:0000259" key="1">
    <source>
        <dbReference type="Pfam" id="PF26640"/>
    </source>
</evidence>
<evidence type="ECO:0000313" key="2">
    <source>
        <dbReference type="EMBL" id="PWY93711.1"/>
    </source>
</evidence>
<proteinExistence type="predicted"/>
<evidence type="ECO:0000313" key="3">
    <source>
        <dbReference type="Proteomes" id="UP000246702"/>
    </source>
</evidence>
<feature type="non-terminal residue" evidence="2">
    <location>
        <position position="125"/>
    </location>
</feature>
<dbReference type="Pfam" id="PF26640">
    <property type="entry name" value="DUF8212"/>
    <property type="match status" value="1"/>
</dbReference>
<dbReference type="STRING" id="1450535.A0A317X6B8"/>
<name>A0A317X6B8_9EURO</name>
<accession>A0A317X6B8</accession>
<dbReference type="InterPro" id="IPR058525">
    <property type="entry name" value="DUF8212"/>
</dbReference>
<organism evidence="2 3">
    <name type="scientific">Aspergillus sclerotioniger CBS 115572</name>
    <dbReference type="NCBI Taxonomy" id="1450535"/>
    <lineage>
        <taxon>Eukaryota</taxon>
        <taxon>Fungi</taxon>
        <taxon>Dikarya</taxon>
        <taxon>Ascomycota</taxon>
        <taxon>Pezizomycotina</taxon>
        <taxon>Eurotiomycetes</taxon>
        <taxon>Eurotiomycetidae</taxon>
        <taxon>Eurotiales</taxon>
        <taxon>Aspergillaceae</taxon>
        <taxon>Aspergillus</taxon>
        <taxon>Aspergillus subgen. Circumdati</taxon>
    </lineage>
</organism>
<dbReference type="PANTHER" id="PTHR10622:SF10">
    <property type="entry name" value="HET DOMAIN-CONTAINING PROTEIN"/>
    <property type="match status" value="1"/>
</dbReference>
<dbReference type="Proteomes" id="UP000246702">
    <property type="component" value="Unassembled WGS sequence"/>
</dbReference>
<protein>
    <recommendedName>
        <fullName evidence="1">DUF8212 domain-containing protein</fullName>
    </recommendedName>
</protein>